<proteinExistence type="predicted"/>
<evidence type="ECO:0000256" key="8">
    <source>
        <dbReference type="ARBA" id="ARBA00067505"/>
    </source>
</evidence>
<dbReference type="CDD" id="cd00078">
    <property type="entry name" value="HECTc"/>
    <property type="match status" value="1"/>
</dbReference>
<evidence type="ECO:0000256" key="1">
    <source>
        <dbReference type="ARBA" id="ARBA00000885"/>
    </source>
</evidence>
<dbReference type="Gene3D" id="3.30.2160.10">
    <property type="entry name" value="Hect, E3 ligase catalytic domain"/>
    <property type="match status" value="1"/>
</dbReference>
<protein>
    <recommendedName>
        <fullName evidence="8">Ubiquitin-protein ligase E3B</fullName>
        <ecNumber evidence="3">2.3.2.26</ecNumber>
    </recommendedName>
    <alternativeName>
        <fullName evidence="9">HECT-type ubiquitin transferase E3B</fullName>
    </alternativeName>
</protein>
<dbReference type="EMBL" id="JBGFUD010001877">
    <property type="protein sequence ID" value="MFH4976867.1"/>
    <property type="molecule type" value="Genomic_DNA"/>
</dbReference>
<evidence type="ECO:0000256" key="10">
    <source>
        <dbReference type="PROSITE-ProRule" id="PRU00104"/>
    </source>
</evidence>
<comment type="subcellular location">
    <subcellularLocation>
        <location evidence="7">Postsynaptic density</location>
    </subcellularLocation>
</comment>
<dbReference type="SUPFAM" id="SSF56204">
    <property type="entry name" value="Hect, E3 ligase catalytic domain"/>
    <property type="match status" value="1"/>
</dbReference>
<accession>A0ABD6EJX5</accession>
<dbReference type="PANTHER" id="PTHR45700">
    <property type="entry name" value="UBIQUITIN-PROTEIN LIGASE E3C"/>
    <property type="match status" value="1"/>
</dbReference>
<keyword evidence="4" id="KW-0808">Transferase</keyword>
<dbReference type="AlphaFoldDB" id="A0ABD6EJX5"/>
<dbReference type="PANTHER" id="PTHR45700:SF3">
    <property type="entry name" value="UBIQUITIN-PROTEIN LIGASE E3B"/>
    <property type="match status" value="1"/>
</dbReference>
<dbReference type="InterPro" id="IPR000048">
    <property type="entry name" value="IQ_motif_EF-hand-BS"/>
</dbReference>
<gene>
    <name evidence="12" type="ORF">AB6A40_003576</name>
</gene>
<comment type="caution">
    <text evidence="12">The sequence shown here is derived from an EMBL/GenBank/DDBJ whole genome shotgun (WGS) entry which is preliminary data.</text>
</comment>
<name>A0ABD6EJX5_9BILA</name>
<keyword evidence="6" id="KW-0770">Synapse</keyword>
<evidence type="ECO:0000256" key="2">
    <source>
        <dbReference type="ARBA" id="ARBA00004906"/>
    </source>
</evidence>
<evidence type="ECO:0000259" key="11">
    <source>
        <dbReference type="PROSITE" id="PS50237"/>
    </source>
</evidence>
<dbReference type="FunFam" id="3.30.2160.10:FF:000002">
    <property type="entry name" value="Putative Ubiquitin-protein ligase E3C"/>
    <property type="match status" value="1"/>
</dbReference>
<dbReference type="InterPro" id="IPR000569">
    <property type="entry name" value="HECT_dom"/>
</dbReference>
<dbReference type="GO" id="GO:0014069">
    <property type="term" value="C:postsynaptic density"/>
    <property type="evidence" value="ECO:0007669"/>
    <property type="project" value="UniProtKB-SubCell"/>
</dbReference>
<evidence type="ECO:0000256" key="9">
    <source>
        <dbReference type="ARBA" id="ARBA00077267"/>
    </source>
</evidence>
<dbReference type="Pfam" id="PF00632">
    <property type="entry name" value="HECT"/>
    <property type="match status" value="1"/>
</dbReference>
<evidence type="ECO:0000256" key="3">
    <source>
        <dbReference type="ARBA" id="ARBA00012485"/>
    </source>
</evidence>
<dbReference type="PROSITE" id="PS50096">
    <property type="entry name" value="IQ"/>
    <property type="match status" value="1"/>
</dbReference>
<keyword evidence="13" id="KW-1185">Reference proteome</keyword>
<comment type="catalytic activity">
    <reaction evidence="1">
        <text>S-ubiquitinyl-[E2 ubiquitin-conjugating enzyme]-L-cysteine + [acceptor protein]-L-lysine = [E2 ubiquitin-conjugating enzyme]-L-cysteine + N(6)-ubiquitinyl-[acceptor protein]-L-lysine.</text>
        <dbReference type="EC" id="2.3.2.26"/>
    </reaction>
</comment>
<dbReference type="InterPro" id="IPR044611">
    <property type="entry name" value="E3A/B/C-like"/>
</dbReference>
<dbReference type="FunFam" id="3.30.2410.10:FF:000012">
    <property type="entry name" value="Ubiquitin-protein ligase E3B"/>
    <property type="match status" value="1"/>
</dbReference>
<evidence type="ECO:0000256" key="6">
    <source>
        <dbReference type="ARBA" id="ARBA00023018"/>
    </source>
</evidence>
<dbReference type="Gene3D" id="3.90.1750.10">
    <property type="entry name" value="Hect, E3 ligase catalytic domains"/>
    <property type="match status" value="1"/>
</dbReference>
<evidence type="ECO:0000313" key="13">
    <source>
        <dbReference type="Proteomes" id="UP001608902"/>
    </source>
</evidence>
<reference evidence="12 13" key="1">
    <citation type="submission" date="2024-08" db="EMBL/GenBank/DDBJ databases">
        <title>Gnathostoma spinigerum genome.</title>
        <authorList>
            <person name="Gonzalez-Bertolin B."/>
            <person name="Monzon S."/>
            <person name="Zaballos A."/>
            <person name="Jimenez P."/>
            <person name="Dekumyoy P."/>
            <person name="Varona S."/>
            <person name="Cuesta I."/>
            <person name="Sumanam S."/>
            <person name="Adisakwattana P."/>
            <person name="Gasser R.B."/>
            <person name="Hernandez-Gonzalez A."/>
            <person name="Young N.D."/>
            <person name="Perteguer M.J."/>
        </authorList>
    </citation>
    <scope>NUCLEOTIDE SEQUENCE [LARGE SCALE GENOMIC DNA]</scope>
    <source>
        <strain evidence="12">AL3</strain>
        <tissue evidence="12">Liver</tissue>
    </source>
</reference>
<dbReference type="InterPro" id="IPR035983">
    <property type="entry name" value="Hect_E3_ubiquitin_ligase"/>
</dbReference>
<dbReference type="SMART" id="SM00119">
    <property type="entry name" value="HECTc"/>
    <property type="match status" value="1"/>
</dbReference>
<dbReference type="PROSITE" id="PS50237">
    <property type="entry name" value="HECT"/>
    <property type="match status" value="1"/>
</dbReference>
<evidence type="ECO:0000313" key="12">
    <source>
        <dbReference type="EMBL" id="MFH4976867.1"/>
    </source>
</evidence>
<evidence type="ECO:0000256" key="4">
    <source>
        <dbReference type="ARBA" id="ARBA00022679"/>
    </source>
</evidence>
<evidence type="ECO:0000256" key="5">
    <source>
        <dbReference type="ARBA" id="ARBA00022786"/>
    </source>
</evidence>
<feature type="active site" description="Glycyl thioester intermediate" evidence="10">
    <location>
        <position position="1020"/>
    </location>
</feature>
<dbReference type="Pfam" id="PF00612">
    <property type="entry name" value="IQ"/>
    <property type="match status" value="1"/>
</dbReference>
<organism evidence="12 13">
    <name type="scientific">Gnathostoma spinigerum</name>
    <dbReference type="NCBI Taxonomy" id="75299"/>
    <lineage>
        <taxon>Eukaryota</taxon>
        <taxon>Metazoa</taxon>
        <taxon>Ecdysozoa</taxon>
        <taxon>Nematoda</taxon>
        <taxon>Chromadorea</taxon>
        <taxon>Rhabditida</taxon>
        <taxon>Spirurina</taxon>
        <taxon>Gnathostomatomorpha</taxon>
        <taxon>Gnathostomatoidea</taxon>
        <taxon>Gnathostomatidae</taxon>
        <taxon>Gnathostoma</taxon>
    </lineage>
</organism>
<feature type="domain" description="HECT" evidence="11">
    <location>
        <begin position="690"/>
        <end position="1052"/>
    </location>
</feature>
<evidence type="ECO:0000256" key="7">
    <source>
        <dbReference type="ARBA" id="ARBA00034105"/>
    </source>
</evidence>
<comment type="pathway">
    <text evidence="2">Protein modification; protein ubiquitination.</text>
</comment>
<dbReference type="EC" id="2.3.2.26" evidence="3"/>
<dbReference type="Gene3D" id="3.30.2410.10">
    <property type="entry name" value="Hect, E3 ligase catalytic domain"/>
    <property type="match status" value="1"/>
</dbReference>
<sequence length="1052" mass="119245">MMFYSAEVMNEGEFASDTVSTLREDEEFIIALQRHCRGFLGRRNFIQKIYADFDGIFNSSDINFSHCETQPDWKMILKVSQMFLKRAQYPAQRQRLVQLCRYLIKSTSSTDIKRTFIALFLSKNYIQSASHLISVIFLTIPGVIDKLQINKFAECESAVVLIHFLLSFSSCSGWALARQNPSFIPVLNELCCKIVDSTIAEKIQYSLLGSFLTKSIDNGRPVLNVDAYNALFCVLFKIVKNTSFSPSAMLLFVQNCLVSPALLMHLSTSSIDLLVRNSVFAKSLSIITSNRTCIINSLNGNQSLFLLANLIQLGHIDQNGLVECLIDWTEVMYMLLIRCDDFIVKEKGDQNYWHPIFGWYCESIDQSIEDSFPLVSKQLRYLWSKSIISCLFNKALLSHQNRSSLASTASTSRITSPIFDSSIQKLLKKFNNLRTETQSGTGSAHQLSVPSLTAIVCLLYHNAILIMSNLHSDILAGLCREDFLLPQLWMYNASLSPADSGLSYYLSLLGSGSPLSYFAPLILFANCATSVISILDEEEMYEKGGPFCIKDLCDVADFCNKFCFRVIWNDLLNEDVSQALSSPLFSSVYQLCMLLYNRDCRRSFTPNAKFWIAQEVKGSVIMNELEKRTERAQFLISKMSHLVSLQERIVLFRKYIRNEKESLGGSSSTMITVARTRVLEDGFRQLANLSSIALKGTVRVKFVNQQGLDEAGIDQQGVFKEFLELILKRVFHPDLNLFKSSPSGVLFPSTTSHLHENHLSLFQFVGKMLAKAIYEGIVSDVQLAPVLLATVLGRQLCAFDELSQLDPDLYKNLLYIKHYHDTGDVADLSLTFSVDDSSFGFVQTHDLIRCGRAIQVTNENKFLYVHRMAQYRVFDQTKAQCQAFVAGFLSVLNIQWLSLFAPHELQFMISGQSSDVDLHDLRKHVQYYGGFHSNHRLIKWLWQILENDFSIEERHLFLKFVTSCSRAPLLGFAYLEPPFSIRCVEVGDDQDQGDTLASVVRGFLAIKRTTPSRLPTASTCFNLLKLPNYSRKSILLQKLRYAIHSETGFELS</sequence>
<keyword evidence="5 10" id="KW-0833">Ubl conjugation pathway</keyword>
<dbReference type="Proteomes" id="UP001608902">
    <property type="component" value="Unassembled WGS sequence"/>
</dbReference>
<dbReference type="GO" id="GO:0061630">
    <property type="term" value="F:ubiquitin protein ligase activity"/>
    <property type="evidence" value="ECO:0007669"/>
    <property type="project" value="UniProtKB-EC"/>
</dbReference>